<gene>
    <name evidence="2" type="ORF">K458DRAFT_354131</name>
</gene>
<protein>
    <submittedName>
        <fullName evidence="2">Uncharacterized protein</fullName>
    </submittedName>
</protein>
<keyword evidence="1" id="KW-0732">Signal</keyword>
<evidence type="ECO:0000313" key="3">
    <source>
        <dbReference type="Proteomes" id="UP000799291"/>
    </source>
</evidence>
<name>A0A6G1JNG4_9PLEO</name>
<dbReference type="Proteomes" id="UP000799291">
    <property type="component" value="Unassembled WGS sequence"/>
</dbReference>
<evidence type="ECO:0000256" key="1">
    <source>
        <dbReference type="SAM" id="SignalP"/>
    </source>
</evidence>
<accession>A0A6G1JNG4</accession>
<evidence type="ECO:0000313" key="2">
    <source>
        <dbReference type="EMBL" id="KAF2691968.1"/>
    </source>
</evidence>
<reference evidence="2" key="1">
    <citation type="journal article" date="2020" name="Stud. Mycol.">
        <title>101 Dothideomycetes genomes: a test case for predicting lifestyles and emergence of pathogens.</title>
        <authorList>
            <person name="Haridas S."/>
            <person name="Albert R."/>
            <person name="Binder M."/>
            <person name="Bloem J."/>
            <person name="Labutti K."/>
            <person name="Salamov A."/>
            <person name="Andreopoulos B."/>
            <person name="Baker S."/>
            <person name="Barry K."/>
            <person name="Bills G."/>
            <person name="Bluhm B."/>
            <person name="Cannon C."/>
            <person name="Castanera R."/>
            <person name="Culley D."/>
            <person name="Daum C."/>
            <person name="Ezra D."/>
            <person name="Gonzalez J."/>
            <person name="Henrissat B."/>
            <person name="Kuo A."/>
            <person name="Liang C."/>
            <person name="Lipzen A."/>
            <person name="Lutzoni F."/>
            <person name="Magnuson J."/>
            <person name="Mondo S."/>
            <person name="Nolan M."/>
            <person name="Ohm R."/>
            <person name="Pangilinan J."/>
            <person name="Park H.-J."/>
            <person name="Ramirez L."/>
            <person name="Alfaro M."/>
            <person name="Sun H."/>
            <person name="Tritt A."/>
            <person name="Yoshinaga Y."/>
            <person name="Zwiers L.-H."/>
            <person name="Turgeon B."/>
            <person name="Goodwin S."/>
            <person name="Spatafora J."/>
            <person name="Crous P."/>
            <person name="Grigoriev I."/>
        </authorList>
    </citation>
    <scope>NUCLEOTIDE SEQUENCE</scope>
    <source>
        <strain evidence="2">CBS 122367</strain>
    </source>
</reference>
<feature type="signal peptide" evidence="1">
    <location>
        <begin position="1"/>
        <end position="23"/>
    </location>
</feature>
<dbReference type="AlphaFoldDB" id="A0A6G1JNG4"/>
<proteinExistence type="predicted"/>
<dbReference type="OrthoDB" id="2910287at2759"/>
<keyword evidence="3" id="KW-1185">Reference proteome</keyword>
<dbReference type="EMBL" id="MU005569">
    <property type="protein sequence ID" value="KAF2691968.1"/>
    <property type="molecule type" value="Genomic_DNA"/>
</dbReference>
<feature type="chain" id="PRO_5026223028" evidence="1">
    <location>
        <begin position="24"/>
        <end position="218"/>
    </location>
</feature>
<organism evidence="2 3">
    <name type="scientific">Lentithecium fluviatile CBS 122367</name>
    <dbReference type="NCBI Taxonomy" id="1168545"/>
    <lineage>
        <taxon>Eukaryota</taxon>
        <taxon>Fungi</taxon>
        <taxon>Dikarya</taxon>
        <taxon>Ascomycota</taxon>
        <taxon>Pezizomycotina</taxon>
        <taxon>Dothideomycetes</taxon>
        <taxon>Pleosporomycetidae</taxon>
        <taxon>Pleosporales</taxon>
        <taxon>Massarineae</taxon>
        <taxon>Lentitheciaceae</taxon>
        <taxon>Lentithecium</taxon>
    </lineage>
</organism>
<sequence>MLLSIGLAYLICLVSGLTTSTTAYPISRFSHHVRSLKSENIHRTPRLESRTSRLLHHLSPRSTRLQRRGLPGAVYICTDQNFRGDCSWIAPNKQCHIPGTGEFGPESIGPDPGGFCILWSTATCSGNQIETLRFPGRATGMPAFMGLKCYADGEGSAGNTTIVQNGSAVGSGILSDADPRLAGGFGSMEAKQLKKQLDQMEEDGFRQGMIGLRKGHYY</sequence>